<accession>A0A8W8P2W5</accession>
<evidence type="ECO:0000313" key="2">
    <source>
        <dbReference type="Proteomes" id="UP000005408"/>
    </source>
</evidence>
<dbReference type="InterPro" id="IPR008979">
    <property type="entry name" value="Galactose-bd-like_sf"/>
</dbReference>
<evidence type="ECO:0000313" key="1">
    <source>
        <dbReference type="EnsemblMetazoa" id="G9659.1:cds"/>
    </source>
</evidence>
<dbReference type="Proteomes" id="UP000005408">
    <property type="component" value="Unassembled WGS sequence"/>
</dbReference>
<dbReference type="PANTHER" id="PTHR45713:SF6">
    <property type="entry name" value="F5_8 TYPE C DOMAIN-CONTAINING PROTEIN"/>
    <property type="match status" value="1"/>
</dbReference>
<proteinExistence type="predicted"/>
<dbReference type="Gene3D" id="2.60.120.260">
    <property type="entry name" value="Galactose-binding domain-like"/>
    <property type="match status" value="1"/>
</dbReference>
<keyword evidence="2" id="KW-1185">Reference proteome</keyword>
<sequence length="424" mass="47484">MNLACEKHTWQTSEKYPSSKAVDGLCGNLSESGGQCAVSLESNADVTWLVDLGTIQSIHKIVIHYRTDDMPFGCPLGFYGVHCSKTCRVNCHHCSIVSGECLGDCRLGFSGQFCDNYERNVNNGFTRRLLGFSVAVSNTTDYNHGVICYHERKYNKYTIPSTVDFFCSAVGRYVIFYNERRPGISYPEDYSQYAFVDLCEIEVYGCPIPQYGFEQPACTLPCAALCKYVLFNEGCPSPVGKNPQCSRPCPWNCEQCYRDTGLCAKCWPGFRGHACELPCQAIGNVTTSSSVIYNGPIYQALLSSNGLYYPGTERGYAYINMTLSEKSTNIVGLSFTLHQASNVMVTLLDNKQSVIKKYFEHSSDNQKWNVKVMNSVTSQVHSISVAVVYKHQFTISSMRLPLRKCKNEDISSEAQKNDDVFKYL</sequence>
<dbReference type="SUPFAM" id="SSF49785">
    <property type="entry name" value="Galactose-binding domain-like"/>
    <property type="match status" value="1"/>
</dbReference>
<protein>
    <submittedName>
        <fullName evidence="1">Uncharacterized protein</fullName>
    </submittedName>
</protein>
<dbReference type="AlphaFoldDB" id="A0A8W8P2W5"/>
<name>A0A8W8P2W5_MAGGI</name>
<dbReference type="InterPro" id="IPR051941">
    <property type="entry name" value="BG_Antigen-Binding_Lectin"/>
</dbReference>
<reference evidence="1" key="1">
    <citation type="submission" date="2022-08" db="UniProtKB">
        <authorList>
            <consortium name="EnsemblMetazoa"/>
        </authorList>
    </citation>
    <scope>IDENTIFICATION</scope>
    <source>
        <strain evidence="1">05x7-T-G4-1.051#20</strain>
    </source>
</reference>
<organism evidence="1 2">
    <name type="scientific">Magallana gigas</name>
    <name type="common">Pacific oyster</name>
    <name type="synonym">Crassostrea gigas</name>
    <dbReference type="NCBI Taxonomy" id="29159"/>
    <lineage>
        <taxon>Eukaryota</taxon>
        <taxon>Metazoa</taxon>
        <taxon>Spiralia</taxon>
        <taxon>Lophotrochozoa</taxon>
        <taxon>Mollusca</taxon>
        <taxon>Bivalvia</taxon>
        <taxon>Autobranchia</taxon>
        <taxon>Pteriomorphia</taxon>
        <taxon>Ostreida</taxon>
        <taxon>Ostreoidea</taxon>
        <taxon>Ostreidae</taxon>
        <taxon>Magallana</taxon>
    </lineage>
</organism>
<dbReference type="EnsemblMetazoa" id="G9659.1">
    <property type="protein sequence ID" value="G9659.1:cds"/>
    <property type="gene ID" value="G9659"/>
</dbReference>
<dbReference type="PANTHER" id="PTHR45713">
    <property type="entry name" value="FTP DOMAIN-CONTAINING PROTEIN"/>
    <property type="match status" value="1"/>
</dbReference>